<dbReference type="GO" id="GO:0004674">
    <property type="term" value="F:protein serine/threonine kinase activity"/>
    <property type="evidence" value="ECO:0007669"/>
    <property type="project" value="UniProtKB-KW"/>
</dbReference>
<protein>
    <submittedName>
        <fullName evidence="7">Serine/threonine protein kinase</fullName>
    </submittedName>
</protein>
<dbReference type="KEGG" id="bbae:FRD01_12070"/>
<dbReference type="PROSITE" id="PS50011">
    <property type="entry name" value="PROTEIN_KINASE_DOM"/>
    <property type="match status" value="1"/>
</dbReference>
<evidence type="ECO:0000313" key="7">
    <source>
        <dbReference type="EMBL" id="QED27959.1"/>
    </source>
</evidence>
<keyword evidence="8" id="KW-1185">Reference proteome</keyword>
<evidence type="ECO:0000256" key="5">
    <source>
        <dbReference type="SAM" id="Phobius"/>
    </source>
</evidence>
<evidence type="ECO:0000256" key="3">
    <source>
        <dbReference type="ARBA" id="ARBA00022777"/>
    </source>
</evidence>
<keyword evidence="5" id="KW-0812">Transmembrane</keyword>
<organism evidence="7 8">
    <name type="scientific">Microvenator marinus</name>
    <dbReference type="NCBI Taxonomy" id="2600177"/>
    <lineage>
        <taxon>Bacteria</taxon>
        <taxon>Deltaproteobacteria</taxon>
        <taxon>Bradymonadales</taxon>
        <taxon>Microvenatoraceae</taxon>
        <taxon>Microvenator</taxon>
    </lineage>
</organism>
<evidence type="ECO:0000256" key="4">
    <source>
        <dbReference type="ARBA" id="ARBA00022840"/>
    </source>
</evidence>
<keyword evidence="5" id="KW-0472">Membrane</keyword>
<proteinExistence type="predicted"/>
<keyword evidence="5" id="KW-1133">Transmembrane helix</keyword>
<dbReference type="AlphaFoldDB" id="A0A5B8XWV6"/>
<dbReference type="PANTHER" id="PTHR43289:SF6">
    <property type="entry name" value="SERINE_THREONINE-PROTEIN KINASE NEKL-3"/>
    <property type="match status" value="1"/>
</dbReference>
<sequence length="384" mass="42864">MTTPPRRNMSSQNAELSLENLAGTVLDQRFRLERILSSGGMGVVFKATQLSVNRAVAIKLIKPDLAGDSDLIARFVQETGVIGKLSHPNIVQFIDSGRDLNGLTYIVMEYVRGETFRHALESARLSLLEILHVFVQVCDALIEAHHLGIIHRDLKFENIMMVRHQDDRIHVKILDFGVARELEKRSEITRAGEVPGTPGIIAPELLDSSEPSAQSDLYSLGVLLFTALTGRPPFEGRNDFEVMRAHQIEDIPNLYELLGDSVPEVIIELAYELMQKEPGERPDSAQAVRDRLERIIGDLEKQMMDHPRYVPPLRDHLRPFHAPRMIAANRSQEFLAAAPQAQPAQETASVAPMSVVTALIVVIILMAVALVYLLYKQHVLTTAI</sequence>
<gene>
    <name evidence="7" type="ORF">FRD01_12070</name>
</gene>
<dbReference type="InterPro" id="IPR011009">
    <property type="entry name" value="Kinase-like_dom_sf"/>
</dbReference>
<keyword evidence="1" id="KW-0808">Transferase</keyword>
<dbReference type="EMBL" id="CP042467">
    <property type="protein sequence ID" value="QED27959.1"/>
    <property type="molecule type" value="Genomic_DNA"/>
</dbReference>
<feature type="transmembrane region" description="Helical" evidence="5">
    <location>
        <begin position="350"/>
        <end position="375"/>
    </location>
</feature>
<dbReference type="SUPFAM" id="SSF56112">
    <property type="entry name" value="Protein kinase-like (PK-like)"/>
    <property type="match status" value="1"/>
</dbReference>
<dbReference type="GO" id="GO:0005524">
    <property type="term" value="F:ATP binding"/>
    <property type="evidence" value="ECO:0007669"/>
    <property type="project" value="UniProtKB-KW"/>
</dbReference>
<dbReference type="OrthoDB" id="9801841at2"/>
<dbReference type="CDD" id="cd14014">
    <property type="entry name" value="STKc_PknB_like"/>
    <property type="match status" value="1"/>
</dbReference>
<evidence type="ECO:0000256" key="1">
    <source>
        <dbReference type="ARBA" id="ARBA00022679"/>
    </source>
</evidence>
<dbReference type="SMART" id="SM00220">
    <property type="entry name" value="S_TKc"/>
    <property type="match status" value="1"/>
</dbReference>
<evidence type="ECO:0000259" key="6">
    <source>
        <dbReference type="PROSITE" id="PS50011"/>
    </source>
</evidence>
<keyword evidence="2" id="KW-0547">Nucleotide-binding</keyword>
<evidence type="ECO:0000256" key="2">
    <source>
        <dbReference type="ARBA" id="ARBA00022741"/>
    </source>
</evidence>
<keyword evidence="4" id="KW-0067">ATP-binding</keyword>
<dbReference type="PROSITE" id="PS00108">
    <property type="entry name" value="PROTEIN_KINASE_ST"/>
    <property type="match status" value="1"/>
</dbReference>
<dbReference type="Gene3D" id="3.30.200.20">
    <property type="entry name" value="Phosphorylase Kinase, domain 1"/>
    <property type="match status" value="1"/>
</dbReference>
<evidence type="ECO:0000313" key="8">
    <source>
        <dbReference type="Proteomes" id="UP000321595"/>
    </source>
</evidence>
<keyword evidence="7" id="KW-0723">Serine/threonine-protein kinase</keyword>
<accession>A0A5B8XWV6</accession>
<name>A0A5B8XWV6_9DELT</name>
<reference evidence="7 8" key="1">
    <citation type="submission" date="2019-08" db="EMBL/GenBank/DDBJ databases">
        <authorList>
            <person name="Liang Q."/>
        </authorList>
    </citation>
    <scope>NUCLEOTIDE SEQUENCE [LARGE SCALE GENOMIC DNA]</scope>
    <source>
        <strain evidence="7 8">V1718</strain>
    </source>
</reference>
<feature type="domain" description="Protein kinase" evidence="6">
    <location>
        <begin position="30"/>
        <end position="309"/>
    </location>
</feature>
<keyword evidence="3 7" id="KW-0418">Kinase</keyword>
<dbReference type="Pfam" id="PF00069">
    <property type="entry name" value="Pkinase"/>
    <property type="match status" value="1"/>
</dbReference>
<dbReference type="InterPro" id="IPR000719">
    <property type="entry name" value="Prot_kinase_dom"/>
</dbReference>
<dbReference type="Proteomes" id="UP000321595">
    <property type="component" value="Chromosome"/>
</dbReference>
<dbReference type="PANTHER" id="PTHR43289">
    <property type="entry name" value="MITOGEN-ACTIVATED PROTEIN KINASE KINASE KINASE 20-RELATED"/>
    <property type="match status" value="1"/>
</dbReference>
<dbReference type="InterPro" id="IPR008271">
    <property type="entry name" value="Ser/Thr_kinase_AS"/>
</dbReference>
<dbReference type="Gene3D" id="1.10.510.10">
    <property type="entry name" value="Transferase(Phosphotransferase) domain 1"/>
    <property type="match status" value="1"/>
</dbReference>